<proteinExistence type="predicted"/>
<name>A0A6J5NJF8_9CAUD</name>
<evidence type="ECO:0000313" key="1">
    <source>
        <dbReference type="EMBL" id="CAB4155524.1"/>
    </source>
</evidence>
<protein>
    <submittedName>
        <fullName evidence="1">Uncharacterized protein</fullName>
    </submittedName>
</protein>
<dbReference type="EMBL" id="LR796632">
    <property type="protein sequence ID" value="CAB4155524.1"/>
    <property type="molecule type" value="Genomic_DNA"/>
</dbReference>
<reference evidence="1" key="1">
    <citation type="submission" date="2020-04" db="EMBL/GenBank/DDBJ databases">
        <authorList>
            <person name="Chiriac C."/>
            <person name="Salcher M."/>
            <person name="Ghai R."/>
            <person name="Kavagutti S V."/>
        </authorList>
    </citation>
    <scope>NUCLEOTIDE SEQUENCE</scope>
</reference>
<gene>
    <name evidence="1" type="ORF">UFOVP670_23</name>
</gene>
<sequence>MNVSQVANVAHIHAEYVLKARDLEASADRHDRADPDRAAQCRDDAAQCRAGASALAALLQAAGAQVLIPAEGQLSLFGDGQ</sequence>
<organism evidence="1">
    <name type="scientific">uncultured Caudovirales phage</name>
    <dbReference type="NCBI Taxonomy" id="2100421"/>
    <lineage>
        <taxon>Viruses</taxon>
        <taxon>Duplodnaviria</taxon>
        <taxon>Heunggongvirae</taxon>
        <taxon>Uroviricota</taxon>
        <taxon>Caudoviricetes</taxon>
        <taxon>Peduoviridae</taxon>
        <taxon>Maltschvirus</taxon>
        <taxon>Maltschvirus maltsch</taxon>
    </lineage>
</organism>
<accession>A0A6J5NJF8</accession>